<gene>
    <name evidence="3" type="ORF">NLJ89_g10086</name>
</gene>
<name>A0A9W8MSY6_9AGAR</name>
<keyword evidence="4" id="KW-1185">Reference proteome</keyword>
<sequence>MTAPQLSLQVPESSRIRSSEPFRNHSATDLQHLPASYQTRILCNPLRRTRSFTASSPHHVHVESWMNQLVVVTTSPAERLLVDSYEAKTVLLDWREKDDTEQQAKLEEREALVGKLEQAVQAREAALKEKEVELKEKEVGLGRREEEVGRHEAEVGRERGRLEEQERMFKASRSIDITPAPWPLPITLNLLKKVWGSWVEPIVGEERTPAFLSSKNAATVKEESELPSAPDQDISSATSSPNPSRFLSPDASSVHDSIGKAKPEATSSEDLNPTRPKPYLTSTWAIRRDAILGGLPRLSGGYLVLMSLGMCVIVLRVLTRRAGGLLGRR</sequence>
<keyword evidence="2" id="KW-0472">Membrane</keyword>
<feature type="compositionally biased region" description="Polar residues" evidence="1">
    <location>
        <begin position="1"/>
        <end position="12"/>
    </location>
</feature>
<reference evidence="3" key="1">
    <citation type="submission" date="2022-07" db="EMBL/GenBank/DDBJ databases">
        <title>Genome Sequence of Agrocybe chaxingu.</title>
        <authorList>
            <person name="Buettner E."/>
        </authorList>
    </citation>
    <scope>NUCLEOTIDE SEQUENCE</scope>
    <source>
        <strain evidence="3">MP-N11</strain>
    </source>
</reference>
<feature type="region of interest" description="Disordered" evidence="1">
    <location>
        <begin position="214"/>
        <end position="274"/>
    </location>
</feature>
<keyword evidence="2" id="KW-0812">Transmembrane</keyword>
<feature type="compositionally biased region" description="Polar residues" evidence="1">
    <location>
        <begin position="233"/>
        <end position="255"/>
    </location>
</feature>
<evidence type="ECO:0000256" key="1">
    <source>
        <dbReference type="SAM" id="MobiDB-lite"/>
    </source>
</evidence>
<evidence type="ECO:0000256" key="2">
    <source>
        <dbReference type="SAM" id="Phobius"/>
    </source>
</evidence>
<accession>A0A9W8MSY6</accession>
<organism evidence="3 4">
    <name type="scientific">Agrocybe chaxingu</name>
    <dbReference type="NCBI Taxonomy" id="84603"/>
    <lineage>
        <taxon>Eukaryota</taxon>
        <taxon>Fungi</taxon>
        <taxon>Dikarya</taxon>
        <taxon>Basidiomycota</taxon>
        <taxon>Agaricomycotina</taxon>
        <taxon>Agaricomycetes</taxon>
        <taxon>Agaricomycetidae</taxon>
        <taxon>Agaricales</taxon>
        <taxon>Agaricineae</taxon>
        <taxon>Strophariaceae</taxon>
        <taxon>Agrocybe</taxon>
    </lineage>
</organism>
<dbReference type="EMBL" id="JANKHO010001736">
    <property type="protein sequence ID" value="KAJ3499567.1"/>
    <property type="molecule type" value="Genomic_DNA"/>
</dbReference>
<proteinExistence type="predicted"/>
<feature type="transmembrane region" description="Helical" evidence="2">
    <location>
        <begin position="300"/>
        <end position="319"/>
    </location>
</feature>
<dbReference type="Proteomes" id="UP001148786">
    <property type="component" value="Unassembled WGS sequence"/>
</dbReference>
<feature type="region of interest" description="Disordered" evidence="1">
    <location>
        <begin position="1"/>
        <end position="28"/>
    </location>
</feature>
<protein>
    <submittedName>
        <fullName evidence="3">Uncharacterized protein</fullName>
    </submittedName>
</protein>
<keyword evidence="2" id="KW-1133">Transmembrane helix</keyword>
<evidence type="ECO:0000313" key="4">
    <source>
        <dbReference type="Proteomes" id="UP001148786"/>
    </source>
</evidence>
<comment type="caution">
    <text evidence="3">The sequence shown here is derived from an EMBL/GenBank/DDBJ whole genome shotgun (WGS) entry which is preliminary data.</text>
</comment>
<evidence type="ECO:0000313" key="3">
    <source>
        <dbReference type="EMBL" id="KAJ3499567.1"/>
    </source>
</evidence>
<feature type="compositionally biased region" description="Basic and acidic residues" evidence="1">
    <location>
        <begin position="14"/>
        <end position="23"/>
    </location>
</feature>
<dbReference type="AlphaFoldDB" id="A0A9W8MSY6"/>